<dbReference type="Proteomes" id="UP001428774">
    <property type="component" value="Unassembled WGS sequence"/>
</dbReference>
<feature type="region of interest" description="Disordered" evidence="1">
    <location>
        <begin position="278"/>
        <end position="320"/>
    </location>
</feature>
<feature type="compositionally biased region" description="Basic and acidic residues" evidence="1">
    <location>
        <begin position="293"/>
        <end position="320"/>
    </location>
</feature>
<dbReference type="RefSeq" id="WP_347167385.1">
    <property type="nucleotide sequence ID" value="NZ_JBDNCH010000002.1"/>
</dbReference>
<dbReference type="InterPro" id="IPR027417">
    <property type="entry name" value="P-loop_NTPase"/>
</dbReference>
<protein>
    <recommendedName>
        <fullName evidence="4">Sulfotransferase family protein</fullName>
    </recommendedName>
</protein>
<name>A0AAW9SPJ8_9RHOB</name>
<dbReference type="SUPFAM" id="SSF52540">
    <property type="entry name" value="P-loop containing nucleoside triphosphate hydrolases"/>
    <property type="match status" value="1"/>
</dbReference>
<dbReference type="EMBL" id="JBDNCH010000002">
    <property type="protein sequence ID" value="MEN9062412.1"/>
    <property type="molecule type" value="Genomic_DNA"/>
</dbReference>
<keyword evidence="3" id="KW-1185">Reference proteome</keyword>
<proteinExistence type="predicted"/>
<evidence type="ECO:0008006" key="4">
    <source>
        <dbReference type="Google" id="ProtNLM"/>
    </source>
</evidence>
<evidence type="ECO:0000313" key="3">
    <source>
        <dbReference type="Proteomes" id="UP001428774"/>
    </source>
</evidence>
<sequence length="320" mass="34998">MDVILHLGAHRTGSTSFQHWLRAHRAGLQAAGIGFWGPWRTRSGLLNGIADPRQSAQAAARRAGRLGLNLARAKRHGLGALVVSDENMLGTPRRCLRRGVLYHDAGERLARLSQAFCQPRRIVLQIRSLDAWWASGMAWLIPRGEAVPAPEHVARIAGSARSWRHVVTDIACACPGSEIVVTAFETYGNRPDRLLAAMTGRTDRMPLRAGTFWANRRPDLATLRACLAGRGQDGGALRADGPRWQPFDAAQVAELRERYADDLFWLMSGADGLASLRQEEAPARPGIHPAAGLKDKGQGHDRSARRLAPHRREGTARQGA</sequence>
<evidence type="ECO:0000256" key="1">
    <source>
        <dbReference type="SAM" id="MobiDB-lite"/>
    </source>
</evidence>
<organism evidence="2 3">
    <name type="scientific">Ponticoccus litoralis</name>
    <dbReference type="NCBI Taxonomy" id="422297"/>
    <lineage>
        <taxon>Bacteria</taxon>
        <taxon>Pseudomonadati</taxon>
        <taxon>Pseudomonadota</taxon>
        <taxon>Alphaproteobacteria</taxon>
        <taxon>Rhodobacterales</taxon>
        <taxon>Roseobacteraceae</taxon>
        <taxon>Ponticoccus</taxon>
    </lineage>
</organism>
<accession>A0AAW9SPJ8</accession>
<reference evidence="2 3" key="1">
    <citation type="submission" date="2024-05" db="EMBL/GenBank/DDBJ databases">
        <title>Genome sequence of Ponticoccus litoralis KCCM 90028.</title>
        <authorList>
            <person name="Kim J.M."/>
            <person name="Lee J.K."/>
            <person name="Choi B.J."/>
            <person name="Bayburt H."/>
            <person name="Baek J.H."/>
            <person name="Jeon C.O."/>
        </authorList>
    </citation>
    <scope>NUCLEOTIDE SEQUENCE [LARGE SCALE GENOMIC DNA]</scope>
    <source>
        <strain evidence="2 3">KCCM 90028</strain>
    </source>
</reference>
<gene>
    <name evidence="2" type="ORF">ABFB10_16870</name>
</gene>
<dbReference type="AlphaFoldDB" id="A0AAW9SPJ8"/>
<comment type="caution">
    <text evidence="2">The sequence shown here is derived from an EMBL/GenBank/DDBJ whole genome shotgun (WGS) entry which is preliminary data.</text>
</comment>
<evidence type="ECO:0000313" key="2">
    <source>
        <dbReference type="EMBL" id="MEN9062412.1"/>
    </source>
</evidence>